<keyword evidence="5 6" id="KW-0539">Nucleus</keyword>
<evidence type="ECO:0000256" key="4">
    <source>
        <dbReference type="ARBA" id="ARBA00023163"/>
    </source>
</evidence>
<keyword evidence="2 6" id="KW-0678">Repressor</keyword>
<evidence type="ECO:0000259" key="8">
    <source>
        <dbReference type="PROSITE" id="PS51754"/>
    </source>
</evidence>
<comment type="function">
    <text evidence="6">Transcriptional repressor that regulates multiple aspects of plant growth and development.</text>
</comment>
<dbReference type="NCBIfam" id="TIGR01568">
    <property type="entry name" value="A_thal_3678"/>
    <property type="match status" value="1"/>
</dbReference>
<reference evidence="10" key="1">
    <citation type="journal article" date="2017" name="Nat. Commun.">
        <title>The asparagus genome sheds light on the origin and evolution of a young Y chromosome.</title>
        <authorList>
            <person name="Harkess A."/>
            <person name="Zhou J."/>
            <person name="Xu C."/>
            <person name="Bowers J.E."/>
            <person name="Van der Hulst R."/>
            <person name="Ayyampalayam S."/>
            <person name="Mercati F."/>
            <person name="Riccardi P."/>
            <person name="McKain M.R."/>
            <person name="Kakrana A."/>
            <person name="Tang H."/>
            <person name="Ray J."/>
            <person name="Groenendijk J."/>
            <person name="Arikit S."/>
            <person name="Mathioni S.M."/>
            <person name="Nakano M."/>
            <person name="Shan H."/>
            <person name="Telgmann-Rauber A."/>
            <person name="Kanno A."/>
            <person name="Yue Z."/>
            <person name="Chen H."/>
            <person name="Li W."/>
            <person name="Chen Y."/>
            <person name="Xu X."/>
            <person name="Zhang Y."/>
            <person name="Luo S."/>
            <person name="Chen H."/>
            <person name="Gao J."/>
            <person name="Mao Z."/>
            <person name="Pires J.C."/>
            <person name="Luo M."/>
            <person name="Kudrna D."/>
            <person name="Wing R.A."/>
            <person name="Meyers B.C."/>
            <person name="Yi K."/>
            <person name="Kong H."/>
            <person name="Lavrijsen P."/>
            <person name="Sunseri F."/>
            <person name="Falavigna A."/>
            <person name="Ye Y."/>
            <person name="Leebens-Mack J.H."/>
            <person name="Chen G."/>
        </authorList>
    </citation>
    <scope>NUCLEOTIDE SEQUENCE [LARGE SCALE GENOMIC DNA]</scope>
    <source>
        <strain evidence="10">cv. DH0086</strain>
    </source>
</reference>
<dbReference type="GO" id="GO:0045892">
    <property type="term" value="P:negative regulation of DNA-templated transcription"/>
    <property type="evidence" value="ECO:0007669"/>
    <property type="project" value="UniProtKB-UniRule"/>
</dbReference>
<dbReference type="InterPro" id="IPR006458">
    <property type="entry name" value="Ovate_C"/>
</dbReference>
<comment type="subcellular location">
    <subcellularLocation>
        <location evidence="1 6">Nucleus</location>
    </subcellularLocation>
</comment>
<dbReference type="Pfam" id="PF04844">
    <property type="entry name" value="Ovate"/>
    <property type="match status" value="1"/>
</dbReference>
<gene>
    <name evidence="9" type="ORF">A4U43_C09F1070</name>
</gene>
<evidence type="ECO:0000256" key="6">
    <source>
        <dbReference type="RuleBase" id="RU367028"/>
    </source>
</evidence>
<evidence type="ECO:0000256" key="7">
    <source>
        <dbReference type="SAM" id="MobiDB-lite"/>
    </source>
</evidence>
<keyword evidence="4 6" id="KW-0804">Transcription</keyword>
<protein>
    <recommendedName>
        <fullName evidence="6">Transcription repressor</fullName>
    </recommendedName>
    <alternativeName>
        <fullName evidence="6">Ovate family protein</fullName>
    </alternativeName>
</protein>
<accession>A0A5P1E676</accession>
<evidence type="ECO:0000256" key="5">
    <source>
        <dbReference type="ARBA" id="ARBA00023242"/>
    </source>
</evidence>
<evidence type="ECO:0000313" key="10">
    <source>
        <dbReference type="Proteomes" id="UP000243459"/>
    </source>
</evidence>
<dbReference type="Proteomes" id="UP000243459">
    <property type="component" value="Chromosome 9"/>
</dbReference>
<dbReference type="PANTHER" id="PTHR33057:SF70">
    <property type="entry name" value="TRANSCRIPTION REPRESSOR-RELATED"/>
    <property type="match status" value="1"/>
</dbReference>
<dbReference type="PANTHER" id="PTHR33057">
    <property type="entry name" value="TRANSCRIPTION REPRESSOR OFP7-RELATED"/>
    <property type="match status" value="1"/>
</dbReference>
<keyword evidence="3 6" id="KW-0805">Transcription regulation</keyword>
<dbReference type="Gramene" id="ONK57493">
    <property type="protein sequence ID" value="ONK57493"/>
    <property type="gene ID" value="A4U43_C09F1070"/>
</dbReference>
<evidence type="ECO:0000256" key="3">
    <source>
        <dbReference type="ARBA" id="ARBA00023015"/>
    </source>
</evidence>
<feature type="compositionally biased region" description="Low complexity" evidence="7">
    <location>
        <begin position="45"/>
        <end position="68"/>
    </location>
</feature>
<dbReference type="OMA" id="AHYSSDA"/>
<evidence type="ECO:0000313" key="9">
    <source>
        <dbReference type="EMBL" id="ONK57493.1"/>
    </source>
</evidence>
<feature type="domain" description="OVATE" evidence="8">
    <location>
        <begin position="83"/>
        <end position="142"/>
    </location>
</feature>
<organism evidence="9 10">
    <name type="scientific">Asparagus officinalis</name>
    <name type="common">Garden asparagus</name>
    <dbReference type="NCBI Taxonomy" id="4686"/>
    <lineage>
        <taxon>Eukaryota</taxon>
        <taxon>Viridiplantae</taxon>
        <taxon>Streptophyta</taxon>
        <taxon>Embryophyta</taxon>
        <taxon>Tracheophyta</taxon>
        <taxon>Spermatophyta</taxon>
        <taxon>Magnoliopsida</taxon>
        <taxon>Liliopsida</taxon>
        <taxon>Asparagales</taxon>
        <taxon>Asparagaceae</taxon>
        <taxon>Asparagoideae</taxon>
        <taxon>Asparagus</taxon>
    </lineage>
</organism>
<keyword evidence="10" id="KW-1185">Reference proteome</keyword>
<evidence type="ECO:0000256" key="1">
    <source>
        <dbReference type="ARBA" id="ARBA00004123"/>
    </source>
</evidence>
<sequence length="148" mass="17005">MSSTRRRFHVKHPVVVDIGCSCRKPKLSSFFNLRRTHKYYPSVFSPSASSLATTKTTSSSFSPSNFSSPKKKKKGVVEESIAIEKESSDPYLDFRDSMLHMIVEKEIYNWDELKELLHLFLSLNSPHHHHLILRAFAEIWNGVLSPGR</sequence>
<evidence type="ECO:0000256" key="2">
    <source>
        <dbReference type="ARBA" id="ARBA00022491"/>
    </source>
</evidence>
<dbReference type="AlphaFoldDB" id="A0A5P1E676"/>
<dbReference type="PROSITE" id="PS51754">
    <property type="entry name" value="OVATE"/>
    <property type="match status" value="1"/>
</dbReference>
<name>A0A5P1E676_ASPOF</name>
<dbReference type="InterPro" id="IPR038933">
    <property type="entry name" value="Ovate"/>
</dbReference>
<dbReference type="EMBL" id="CM007389">
    <property type="protein sequence ID" value="ONK57493.1"/>
    <property type="molecule type" value="Genomic_DNA"/>
</dbReference>
<proteinExistence type="predicted"/>
<dbReference type="GO" id="GO:0005634">
    <property type="term" value="C:nucleus"/>
    <property type="evidence" value="ECO:0007669"/>
    <property type="project" value="UniProtKB-SubCell"/>
</dbReference>
<feature type="region of interest" description="Disordered" evidence="7">
    <location>
        <begin position="45"/>
        <end position="77"/>
    </location>
</feature>